<evidence type="ECO:0000313" key="14">
    <source>
        <dbReference type="Proteomes" id="UP000077342"/>
    </source>
</evidence>
<evidence type="ECO:0000259" key="12">
    <source>
        <dbReference type="Pfam" id="PF02668"/>
    </source>
</evidence>
<dbReference type="EMBL" id="LWCI01000110">
    <property type="protein sequence ID" value="KZS62065.1"/>
    <property type="molecule type" value="Genomic_DNA"/>
</dbReference>
<feature type="domain" description="TauD/TfdA-like" evidence="12">
    <location>
        <begin position="7"/>
        <end position="270"/>
    </location>
</feature>
<dbReference type="Pfam" id="PF02668">
    <property type="entry name" value="TauD"/>
    <property type="match status" value="1"/>
</dbReference>
<dbReference type="GO" id="GO:0046872">
    <property type="term" value="F:metal ion binding"/>
    <property type="evidence" value="ECO:0007669"/>
    <property type="project" value="UniProtKB-KW"/>
</dbReference>
<dbReference type="InterPro" id="IPR003819">
    <property type="entry name" value="TauD/TfdA-like"/>
</dbReference>
<name>A0A162CY06_9MYCO</name>
<sequence>MTDLIAVQKLGSRIGARVDGVRLGGDLDPAAVDQIRKALLTHKVIFFRGQHHLDDQQQLAFAGLLGTPIGHPAAAMLAAENAPIITPINSEYGKANRWHTDVTFAANYPAASVLRAVTLPGYGGSTLWANTTAAYEGLPEPLKCLAENLWALHTNRHDYLDAEPLTEAQQAHRQAFQKPDFQTEHPVVRVHPETGERTLLAGSFVRNFVGLDSHESSVLFELLQQRITMPENTIRWNWEPGDVAVWDNRATQHRAIDDYDDQHRLMHRVTLMGDVPVDVHGRRSRVVTGAPLALAG</sequence>
<dbReference type="SUPFAM" id="SSF51197">
    <property type="entry name" value="Clavaminate synthase-like"/>
    <property type="match status" value="1"/>
</dbReference>
<dbReference type="GO" id="GO:0016706">
    <property type="term" value="F:2-oxoglutarate-dependent dioxygenase activity"/>
    <property type="evidence" value="ECO:0007669"/>
    <property type="project" value="TreeGrafter"/>
</dbReference>
<dbReference type="PANTHER" id="PTHR30468">
    <property type="entry name" value="ALPHA-KETOGLUTARATE-DEPENDENT SULFONATE DIOXYGENASE"/>
    <property type="match status" value="1"/>
</dbReference>
<keyword evidence="5" id="KW-0560">Oxidoreductase</keyword>
<dbReference type="InterPro" id="IPR042098">
    <property type="entry name" value="TauD-like_sf"/>
</dbReference>
<comment type="catalytic activity">
    <reaction evidence="8">
        <text>2-ethylhexyl sulfate + 2-oxoglutarate + O2 = 2-ethylhexanal + sulfate + succinate + CO2 + H(+)</text>
        <dbReference type="Rhea" id="RHEA:47620"/>
        <dbReference type="ChEBI" id="CHEBI:15378"/>
        <dbReference type="ChEBI" id="CHEBI:15379"/>
        <dbReference type="ChEBI" id="CHEBI:16189"/>
        <dbReference type="ChEBI" id="CHEBI:16526"/>
        <dbReference type="ChEBI" id="CHEBI:16810"/>
        <dbReference type="ChEBI" id="CHEBI:30031"/>
        <dbReference type="ChEBI" id="CHEBI:87808"/>
        <dbReference type="ChEBI" id="CHEBI:87809"/>
        <dbReference type="EC" id="1.14.11.77"/>
    </reaction>
</comment>
<evidence type="ECO:0000256" key="11">
    <source>
        <dbReference type="ARBA" id="ARBA00078517"/>
    </source>
</evidence>
<dbReference type="EC" id="1.14.11.77" evidence="9"/>
<evidence type="ECO:0000256" key="1">
    <source>
        <dbReference type="ARBA" id="ARBA00001954"/>
    </source>
</evidence>
<keyword evidence="14" id="KW-1185">Reference proteome</keyword>
<comment type="similarity">
    <text evidence="2">Belongs to the TfdA dioxygenase family.</text>
</comment>
<dbReference type="InterPro" id="IPR051323">
    <property type="entry name" value="AtsK-like"/>
</dbReference>
<dbReference type="Proteomes" id="UP000077342">
    <property type="component" value="Unassembled WGS sequence"/>
</dbReference>
<keyword evidence="3" id="KW-0479">Metal-binding</keyword>
<dbReference type="RefSeq" id="WP_075510951.1">
    <property type="nucleotide sequence ID" value="NZ_CP089224.1"/>
</dbReference>
<keyword evidence="6" id="KW-0408">Iron</keyword>
<dbReference type="GO" id="GO:0005737">
    <property type="term" value="C:cytoplasm"/>
    <property type="evidence" value="ECO:0007669"/>
    <property type="project" value="TreeGrafter"/>
</dbReference>
<reference evidence="14" key="1">
    <citation type="submission" date="2016-04" db="EMBL/GenBank/DDBJ databases">
        <authorList>
            <person name="Strapagiel D."/>
            <person name="Borowka P."/>
            <person name="Marciniak B."/>
            <person name="Bakula Z."/>
            <person name="Van Ingen J."/>
            <person name="Safianowska A."/>
            <person name="Dziadek J."/>
            <person name="Jagielski T."/>
        </authorList>
    </citation>
    <scope>NUCLEOTIDE SEQUENCE [LARGE SCALE GENOMIC DNA]</scope>
    <source>
        <strain evidence="14">1010001458</strain>
    </source>
</reference>
<evidence type="ECO:0000256" key="10">
    <source>
        <dbReference type="ARBA" id="ARBA00067109"/>
    </source>
</evidence>
<organism evidence="13 14">
    <name type="scientific">Mycobacterium ostraviense</name>
    <dbReference type="NCBI Taxonomy" id="2738409"/>
    <lineage>
        <taxon>Bacteria</taxon>
        <taxon>Bacillati</taxon>
        <taxon>Actinomycetota</taxon>
        <taxon>Actinomycetes</taxon>
        <taxon>Mycobacteriales</taxon>
        <taxon>Mycobacteriaceae</taxon>
        <taxon>Mycobacterium</taxon>
    </lineage>
</organism>
<dbReference type="FunFam" id="3.60.130.10:FF:000002">
    <property type="entry name" value="Alpha-ketoglutarate-dependent taurine dioxygenase"/>
    <property type="match status" value="1"/>
</dbReference>
<evidence type="ECO:0000256" key="3">
    <source>
        <dbReference type="ARBA" id="ARBA00022723"/>
    </source>
</evidence>
<comment type="cofactor">
    <cofactor evidence="1">
        <name>Fe(2+)</name>
        <dbReference type="ChEBI" id="CHEBI:29033"/>
    </cofactor>
</comment>
<evidence type="ECO:0000256" key="9">
    <source>
        <dbReference type="ARBA" id="ARBA00066614"/>
    </source>
</evidence>
<evidence type="ECO:0000256" key="6">
    <source>
        <dbReference type="ARBA" id="ARBA00023004"/>
    </source>
</evidence>
<evidence type="ECO:0000256" key="5">
    <source>
        <dbReference type="ARBA" id="ARBA00023002"/>
    </source>
</evidence>
<proteinExistence type="inferred from homology"/>
<evidence type="ECO:0000313" key="13">
    <source>
        <dbReference type="EMBL" id="KZS62065.1"/>
    </source>
</evidence>
<evidence type="ECO:0000256" key="4">
    <source>
        <dbReference type="ARBA" id="ARBA00022964"/>
    </source>
</evidence>
<comment type="caution">
    <text evidence="13">The sequence shown here is derived from an EMBL/GenBank/DDBJ whole genome shotgun (WGS) entry which is preliminary data.</text>
</comment>
<accession>A0A162CY06</accession>
<protein>
    <recommendedName>
        <fullName evidence="10">Alpha-ketoglutarate-dependent sulfate ester dioxygenase</fullName>
        <ecNumber evidence="9">1.14.11.77</ecNumber>
    </recommendedName>
    <alternativeName>
        <fullName evidence="11">Type II alkyl sulfatase</fullName>
    </alternativeName>
</protein>
<dbReference type="AlphaFoldDB" id="A0A162CY06"/>
<dbReference type="PANTHER" id="PTHR30468:SF5">
    <property type="entry name" value="ALPHA-KETOGLUTARATE-DEPENDENT SULFATE ESTER DIOXYGENASE"/>
    <property type="match status" value="1"/>
</dbReference>
<evidence type="ECO:0000256" key="2">
    <source>
        <dbReference type="ARBA" id="ARBA00005896"/>
    </source>
</evidence>
<gene>
    <name evidence="13" type="ORF">A4G28_18720</name>
</gene>
<evidence type="ECO:0000256" key="8">
    <source>
        <dbReference type="ARBA" id="ARBA00051250"/>
    </source>
</evidence>
<evidence type="ECO:0000256" key="7">
    <source>
        <dbReference type="ARBA" id="ARBA00050529"/>
    </source>
</evidence>
<keyword evidence="4 13" id="KW-0223">Dioxygenase</keyword>
<comment type="catalytic activity">
    <reaction evidence="7">
        <text>a primary linear alkyl sulfate ester + 2-oxoglutarate + O2 = an aldehyde + sulfate + succinate + CO2 + H(+)</text>
        <dbReference type="Rhea" id="RHEA:65716"/>
        <dbReference type="ChEBI" id="CHEBI:15378"/>
        <dbReference type="ChEBI" id="CHEBI:15379"/>
        <dbReference type="ChEBI" id="CHEBI:16189"/>
        <dbReference type="ChEBI" id="CHEBI:16526"/>
        <dbReference type="ChEBI" id="CHEBI:16810"/>
        <dbReference type="ChEBI" id="CHEBI:17478"/>
        <dbReference type="ChEBI" id="CHEBI:30031"/>
        <dbReference type="ChEBI" id="CHEBI:157685"/>
        <dbReference type="EC" id="1.14.11.77"/>
    </reaction>
</comment>
<dbReference type="Gene3D" id="3.60.130.10">
    <property type="entry name" value="Clavaminate synthase-like"/>
    <property type="match status" value="1"/>
</dbReference>